<gene>
    <name evidence="1" type="ORF">QJS04_geneDACA012220</name>
</gene>
<organism evidence="1 2">
    <name type="scientific">Acorus gramineus</name>
    <name type="common">Dwarf sweet flag</name>
    <dbReference type="NCBI Taxonomy" id="55184"/>
    <lineage>
        <taxon>Eukaryota</taxon>
        <taxon>Viridiplantae</taxon>
        <taxon>Streptophyta</taxon>
        <taxon>Embryophyta</taxon>
        <taxon>Tracheophyta</taxon>
        <taxon>Spermatophyta</taxon>
        <taxon>Magnoliopsida</taxon>
        <taxon>Liliopsida</taxon>
        <taxon>Acoraceae</taxon>
        <taxon>Acorus</taxon>
    </lineage>
</organism>
<protein>
    <submittedName>
        <fullName evidence="1">Uncharacterized protein</fullName>
    </submittedName>
</protein>
<reference evidence="1" key="1">
    <citation type="journal article" date="2023" name="Nat. Commun.">
        <title>Diploid and tetraploid genomes of Acorus and the evolution of monocots.</title>
        <authorList>
            <person name="Ma L."/>
            <person name="Liu K.W."/>
            <person name="Li Z."/>
            <person name="Hsiao Y.Y."/>
            <person name="Qi Y."/>
            <person name="Fu T."/>
            <person name="Tang G.D."/>
            <person name="Zhang D."/>
            <person name="Sun W.H."/>
            <person name="Liu D.K."/>
            <person name="Li Y."/>
            <person name="Chen G.Z."/>
            <person name="Liu X.D."/>
            <person name="Liao X.Y."/>
            <person name="Jiang Y.T."/>
            <person name="Yu X."/>
            <person name="Hao Y."/>
            <person name="Huang J."/>
            <person name="Zhao X.W."/>
            <person name="Ke S."/>
            <person name="Chen Y.Y."/>
            <person name="Wu W.L."/>
            <person name="Hsu J.L."/>
            <person name="Lin Y.F."/>
            <person name="Huang M.D."/>
            <person name="Li C.Y."/>
            <person name="Huang L."/>
            <person name="Wang Z.W."/>
            <person name="Zhao X."/>
            <person name="Zhong W.Y."/>
            <person name="Peng D.H."/>
            <person name="Ahmad S."/>
            <person name="Lan S."/>
            <person name="Zhang J.S."/>
            <person name="Tsai W.C."/>
            <person name="Van de Peer Y."/>
            <person name="Liu Z.J."/>
        </authorList>
    </citation>
    <scope>NUCLEOTIDE SEQUENCE</scope>
    <source>
        <strain evidence="1">SCP</strain>
    </source>
</reference>
<accession>A0AAV9BAU7</accession>
<evidence type="ECO:0000313" key="1">
    <source>
        <dbReference type="EMBL" id="KAK1273460.1"/>
    </source>
</evidence>
<sequence length="61" mass="7277">MTYTRRLGTETSWPFNRCASQIPSPSIPETDTLAPRILFFFFFNVRIKLCFTDARYFNFFP</sequence>
<dbReference type="Proteomes" id="UP001179952">
    <property type="component" value="Unassembled WGS sequence"/>
</dbReference>
<reference evidence="1" key="2">
    <citation type="submission" date="2023-06" db="EMBL/GenBank/DDBJ databases">
        <authorList>
            <person name="Ma L."/>
            <person name="Liu K.-W."/>
            <person name="Li Z."/>
            <person name="Hsiao Y.-Y."/>
            <person name="Qi Y."/>
            <person name="Fu T."/>
            <person name="Tang G."/>
            <person name="Zhang D."/>
            <person name="Sun W.-H."/>
            <person name="Liu D.-K."/>
            <person name="Li Y."/>
            <person name="Chen G.-Z."/>
            <person name="Liu X.-D."/>
            <person name="Liao X.-Y."/>
            <person name="Jiang Y.-T."/>
            <person name="Yu X."/>
            <person name="Hao Y."/>
            <person name="Huang J."/>
            <person name="Zhao X.-W."/>
            <person name="Ke S."/>
            <person name="Chen Y.-Y."/>
            <person name="Wu W.-L."/>
            <person name="Hsu J.-L."/>
            <person name="Lin Y.-F."/>
            <person name="Huang M.-D."/>
            <person name="Li C.-Y."/>
            <person name="Huang L."/>
            <person name="Wang Z.-W."/>
            <person name="Zhao X."/>
            <person name="Zhong W.-Y."/>
            <person name="Peng D.-H."/>
            <person name="Ahmad S."/>
            <person name="Lan S."/>
            <person name="Zhang J.-S."/>
            <person name="Tsai W.-C."/>
            <person name="Van De Peer Y."/>
            <person name="Liu Z.-J."/>
        </authorList>
    </citation>
    <scope>NUCLEOTIDE SEQUENCE</scope>
    <source>
        <strain evidence="1">SCP</strain>
        <tissue evidence="1">Leaves</tissue>
    </source>
</reference>
<proteinExistence type="predicted"/>
<name>A0AAV9BAU7_ACOGR</name>
<comment type="caution">
    <text evidence="1">The sequence shown here is derived from an EMBL/GenBank/DDBJ whole genome shotgun (WGS) entry which is preliminary data.</text>
</comment>
<evidence type="ECO:0000313" key="2">
    <source>
        <dbReference type="Proteomes" id="UP001179952"/>
    </source>
</evidence>
<dbReference type="AlphaFoldDB" id="A0AAV9BAU7"/>
<dbReference type="EMBL" id="JAUJYN010000004">
    <property type="protein sequence ID" value="KAK1273460.1"/>
    <property type="molecule type" value="Genomic_DNA"/>
</dbReference>
<keyword evidence="2" id="KW-1185">Reference proteome</keyword>